<dbReference type="AlphaFoldDB" id="A0A1G6P0L6"/>
<gene>
    <name evidence="2" type="ORF">SAMN05216174_10461</name>
</gene>
<organism evidence="2 3">
    <name type="scientific">Actinokineospora iranica</name>
    <dbReference type="NCBI Taxonomy" id="1271860"/>
    <lineage>
        <taxon>Bacteria</taxon>
        <taxon>Bacillati</taxon>
        <taxon>Actinomycetota</taxon>
        <taxon>Actinomycetes</taxon>
        <taxon>Pseudonocardiales</taxon>
        <taxon>Pseudonocardiaceae</taxon>
        <taxon>Actinokineospora</taxon>
    </lineage>
</organism>
<dbReference type="OrthoDB" id="3356078at2"/>
<dbReference type="Proteomes" id="UP000199501">
    <property type="component" value="Unassembled WGS sequence"/>
</dbReference>
<protein>
    <submittedName>
        <fullName evidence="2">Transcriptional regulator, AbiEi antitoxin, Type IV TA system</fullName>
    </submittedName>
</protein>
<dbReference type="InterPro" id="IPR025159">
    <property type="entry name" value="AbiEi_N"/>
</dbReference>
<name>A0A1G6P0L6_9PSEU</name>
<reference evidence="3" key="1">
    <citation type="submission" date="2016-10" db="EMBL/GenBank/DDBJ databases">
        <authorList>
            <person name="Varghese N."/>
            <person name="Submissions S."/>
        </authorList>
    </citation>
    <scope>NUCLEOTIDE SEQUENCE [LARGE SCALE GENOMIC DNA]</scope>
    <source>
        <strain evidence="3">IBRC-M 10403</strain>
    </source>
</reference>
<dbReference type="STRING" id="1271860.SAMN05216174_10461"/>
<evidence type="ECO:0000313" key="2">
    <source>
        <dbReference type="EMBL" id="SDC73810.1"/>
    </source>
</evidence>
<sequence length="353" mass="37803">MEAMVNHTTEQWGLITAAQAKTVGVDGMTLQRAVEAGLLERVRRGCYLATAATMPKHLQPKAVWLALNPTVPAWERPDLDPDGGVISHSSAALIHGIGDLRADIVEITVPRRRVTREQDVSPRRAELTEDDVELVDGLPVTTVPRTITDHLADHIDGGHVGAMIYHAARRGLVDLDQLANRSGTYARRYGLPRGHGRSLIEYLLAQAGHSLADLVAPNGLVRTSDLRHILEVLPRTTLSLSGTPINAALAQMVESIQGMVPAAGVLENLSVPLTSFARSLPQLSSSHIEGLRRSLSQLDVLNRQAELLRALELPHASAEIARSSSIMAAALAAAGAEAARSAAMPGEDDEDMP</sequence>
<dbReference type="Pfam" id="PF13338">
    <property type="entry name" value="AbiEi_4"/>
    <property type="match status" value="1"/>
</dbReference>
<proteinExistence type="predicted"/>
<accession>A0A1G6P0L6</accession>
<evidence type="ECO:0000313" key="3">
    <source>
        <dbReference type="Proteomes" id="UP000199501"/>
    </source>
</evidence>
<dbReference type="EMBL" id="FMZZ01000004">
    <property type="protein sequence ID" value="SDC73810.1"/>
    <property type="molecule type" value="Genomic_DNA"/>
</dbReference>
<keyword evidence="3" id="KW-1185">Reference proteome</keyword>
<evidence type="ECO:0000259" key="1">
    <source>
        <dbReference type="Pfam" id="PF13338"/>
    </source>
</evidence>
<feature type="domain" description="AbiEi antitoxin N-terminal" evidence="1">
    <location>
        <begin position="11"/>
        <end position="48"/>
    </location>
</feature>